<evidence type="ECO:0000256" key="2">
    <source>
        <dbReference type="ARBA" id="ARBA00012992"/>
    </source>
</evidence>
<comment type="similarity">
    <text evidence="1 6">Belongs to the class-II fumarase/aspartase family. Aspartase subfamily.</text>
</comment>
<evidence type="ECO:0000256" key="4">
    <source>
        <dbReference type="ARBA" id="ARBA00023239"/>
    </source>
</evidence>
<dbReference type="RefSeq" id="WP_345199451.1">
    <property type="nucleotide sequence ID" value="NZ_BAABFL010000481.1"/>
</dbReference>
<dbReference type="InterPro" id="IPR051546">
    <property type="entry name" value="Aspartate_Ammonia-Lyase"/>
</dbReference>
<dbReference type="PANTHER" id="PTHR42696">
    <property type="entry name" value="ASPARTATE AMMONIA-LYASE"/>
    <property type="match status" value="1"/>
</dbReference>
<dbReference type="Gene3D" id="1.20.200.10">
    <property type="entry name" value="Fumarase/aspartase (Central domain)"/>
    <property type="match status" value="1"/>
</dbReference>
<dbReference type="InterPro" id="IPR000362">
    <property type="entry name" value="Fumarate_lyase_fam"/>
</dbReference>
<dbReference type="Pfam" id="PF00206">
    <property type="entry name" value="Lyase_1"/>
    <property type="match status" value="1"/>
</dbReference>
<evidence type="ECO:0000256" key="3">
    <source>
        <dbReference type="ARBA" id="ARBA00016146"/>
    </source>
</evidence>
<evidence type="ECO:0000313" key="10">
    <source>
        <dbReference type="Proteomes" id="UP001500604"/>
    </source>
</evidence>
<feature type="domain" description="Fumarase C C-terminal" evidence="8">
    <location>
        <begin position="415"/>
        <end position="467"/>
    </location>
</feature>
<dbReference type="PROSITE" id="PS00163">
    <property type="entry name" value="FUMARATE_LYASES"/>
    <property type="match status" value="1"/>
</dbReference>
<evidence type="ECO:0000256" key="6">
    <source>
        <dbReference type="RuleBase" id="RU362017"/>
    </source>
</evidence>
<dbReference type="EMBL" id="BAABFL010000481">
    <property type="protein sequence ID" value="GAA4652814.1"/>
    <property type="molecule type" value="Genomic_DNA"/>
</dbReference>
<dbReference type="SUPFAM" id="SSF48557">
    <property type="entry name" value="L-aspartase-like"/>
    <property type="match status" value="1"/>
</dbReference>
<evidence type="ECO:0000313" key="9">
    <source>
        <dbReference type="EMBL" id="GAA4652814.1"/>
    </source>
</evidence>
<dbReference type="Gene3D" id="1.10.275.10">
    <property type="entry name" value="Fumarase/aspartase (N-terminal domain)"/>
    <property type="match status" value="1"/>
</dbReference>
<proteinExistence type="inferred from homology"/>
<sequence length="480" mass="52477">MTQIHLSGAYRIEHDLLGDKQVPLEAYWGVQTQRAMENFNITGVPISHYPNLIKALAMVKKACAMANHDLGQLSDEQADAICMACDEIIDGKHHEHFPVDMIQGGAGTSTNMNANEVIANRALELMGHKRAEYQYLHPNTHVNMAQSTNDVYPTAVRLGMVLKHKQLVVAAKQLKAAFDVKSEEFKDILKMGRTQLQDAVPMSLGQEFRAFATTIGEDIDRIQSMIDLLKEINLGGTAIGTGITADSRYAPLAVKHLSDICGHPMILATDLVEATSDMGAFVILSGALKRLAIKLSKICNDLRLLSSGPKCGFNEINLPEMQPGSSIMPGKVNPVIPEAVNQVAFHVIGNDLTVSMAAEAGQLQLNVMEPVIVYKILQSIQDLTNAMTMLSEKCIKGITANVDVCRAYIDNSIGIVTALNPYLGYENSTRIAKTALLTGKRVVDLVLEEGLMDNEELMELLKPENMIAPIDMTARMRKAN</sequence>
<reference evidence="10" key="1">
    <citation type="journal article" date="2019" name="Int. J. Syst. Evol. Microbiol.">
        <title>The Global Catalogue of Microorganisms (GCM) 10K type strain sequencing project: providing services to taxonomists for standard genome sequencing and annotation.</title>
        <authorList>
            <consortium name="The Broad Institute Genomics Platform"/>
            <consortium name="The Broad Institute Genome Sequencing Center for Infectious Disease"/>
            <person name="Wu L."/>
            <person name="Ma J."/>
        </authorList>
    </citation>
    <scope>NUCLEOTIDE SEQUENCE [LARGE SCALE GENOMIC DNA]</scope>
    <source>
        <strain evidence="10">JCM 17805</strain>
    </source>
</reference>
<dbReference type="InterPro" id="IPR024083">
    <property type="entry name" value="Fumarase/histidase_N"/>
</dbReference>
<comment type="catalytic activity">
    <reaction evidence="6">
        <text>L-aspartate = fumarate + NH4(+)</text>
        <dbReference type="Rhea" id="RHEA:16601"/>
        <dbReference type="ChEBI" id="CHEBI:28938"/>
        <dbReference type="ChEBI" id="CHEBI:29806"/>
        <dbReference type="ChEBI" id="CHEBI:29991"/>
        <dbReference type="EC" id="4.3.1.1"/>
    </reaction>
</comment>
<accession>A0ABP8VBN8</accession>
<protein>
    <recommendedName>
        <fullName evidence="3 5">Aspartate ammonia-lyase</fullName>
        <shortName evidence="6">Aspartase</shortName>
        <ecNumber evidence="2 5">4.3.1.1</ecNumber>
    </recommendedName>
</protein>
<dbReference type="InterPro" id="IPR008948">
    <property type="entry name" value="L-Aspartase-like"/>
</dbReference>
<dbReference type="EC" id="4.3.1.1" evidence="2 5"/>
<dbReference type="InterPro" id="IPR018951">
    <property type="entry name" value="Fumarase_C_C"/>
</dbReference>
<feature type="domain" description="Fumarate lyase N-terminal" evidence="7">
    <location>
        <begin position="19"/>
        <end position="349"/>
    </location>
</feature>
<dbReference type="Pfam" id="PF10415">
    <property type="entry name" value="FumaraseC_C"/>
    <property type="match status" value="1"/>
</dbReference>
<keyword evidence="10" id="KW-1185">Reference proteome</keyword>
<organism evidence="9 10">
    <name type="scientific">Kistimonas scapharcae</name>
    <dbReference type="NCBI Taxonomy" id="1036133"/>
    <lineage>
        <taxon>Bacteria</taxon>
        <taxon>Pseudomonadati</taxon>
        <taxon>Pseudomonadota</taxon>
        <taxon>Gammaproteobacteria</taxon>
        <taxon>Oceanospirillales</taxon>
        <taxon>Endozoicomonadaceae</taxon>
        <taxon>Kistimonas</taxon>
    </lineage>
</organism>
<dbReference type="PANTHER" id="PTHR42696:SF2">
    <property type="entry name" value="ASPARTATE AMMONIA-LYASE"/>
    <property type="match status" value="1"/>
</dbReference>
<evidence type="ECO:0000256" key="5">
    <source>
        <dbReference type="NCBIfam" id="TIGR00839"/>
    </source>
</evidence>
<dbReference type="InterPro" id="IPR004708">
    <property type="entry name" value="ApsA"/>
</dbReference>
<dbReference type="InterPro" id="IPR022761">
    <property type="entry name" value="Fumarate_lyase_N"/>
</dbReference>
<dbReference type="PRINTS" id="PR00149">
    <property type="entry name" value="FUMRATELYASE"/>
</dbReference>
<evidence type="ECO:0000256" key="1">
    <source>
        <dbReference type="ARBA" id="ARBA00005596"/>
    </source>
</evidence>
<comment type="caution">
    <text evidence="9">The sequence shown here is derived from an EMBL/GenBank/DDBJ whole genome shotgun (WGS) entry which is preliminary data.</text>
</comment>
<evidence type="ECO:0000259" key="7">
    <source>
        <dbReference type="Pfam" id="PF00206"/>
    </source>
</evidence>
<dbReference type="CDD" id="cd01357">
    <property type="entry name" value="Aspartase"/>
    <property type="match status" value="1"/>
</dbReference>
<dbReference type="Gene3D" id="1.10.40.30">
    <property type="entry name" value="Fumarase/aspartase (C-terminal domain)"/>
    <property type="match status" value="1"/>
</dbReference>
<dbReference type="InterPro" id="IPR020557">
    <property type="entry name" value="Fumarate_lyase_CS"/>
</dbReference>
<gene>
    <name evidence="9" type="primary">aspA</name>
    <name evidence="9" type="ORF">GCM10023116_50980</name>
</gene>
<dbReference type="Proteomes" id="UP001500604">
    <property type="component" value="Unassembled WGS sequence"/>
</dbReference>
<keyword evidence="4 6" id="KW-0456">Lyase</keyword>
<dbReference type="PRINTS" id="PR00145">
    <property type="entry name" value="ARGSUCLYASE"/>
</dbReference>
<name>A0ABP8VBN8_9GAMM</name>
<dbReference type="NCBIfam" id="TIGR00839">
    <property type="entry name" value="aspA"/>
    <property type="match status" value="1"/>
</dbReference>
<dbReference type="NCBIfam" id="NF008909">
    <property type="entry name" value="PRK12273.1"/>
    <property type="match status" value="1"/>
</dbReference>
<evidence type="ECO:0000259" key="8">
    <source>
        <dbReference type="Pfam" id="PF10415"/>
    </source>
</evidence>